<keyword evidence="2" id="KW-1185">Reference proteome</keyword>
<dbReference type="EMBL" id="JAQHRD010000002">
    <property type="protein sequence ID" value="KAJ6444384.1"/>
    <property type="molecule type" value="Genomic_DNA"/>
</dbReference>
<reference evidence="1" key="1">
    <citation type="submission" date="2023-01" db="EMBL/GenBank/DDBJ databases">
        <title>The growth and conidiation of Purpureocillium lavendulum are regulated by nitrogen source and histone H3K14 acetylation.</title>
        <authorList>
            <person name="Tang P."/>
            <person name="Han J."/>
            <person name="Zhang C."/>
            <person name="Tang P."/>
            <person name="Qi F."/>
            <person name="Zhang K."/>
            <person name="Liang L."/>
        </authorList>
    </citation>
    <scope>NUCLEOTIDE SEQUENCE</scope>
    <source>
        <strain evidence="1">YMF1.00683</strain>
    </source>
</reference>
<comment type="caution">
    <text evidence="1">The sequence shown here is derived from an EMBL/GenBank/DDBJ whole genome shotgun (WGS) entry which is preliminary data.</text>
</comment>
<organism evidence="1 2">
    <name type="scientific">Purpureocillium lavendulum</name>
    <dbReference type="NCBI Taxonomy" id="1247861"/>
    <lineage>
        <taxon>Eukaryota</taxon>
        <taxon>Fungi</taxon>
        <taxon>Dikarya</taxon>
        <taxon>Ascomycota</taxon>
        <taxon>Pezizomycotina</taxon>
        <taxon>Sordariomycetes</taxon>
        <taxon>Hypocreomycetidae</taxon>
        <taxon>Hypocreales</taxon>
        <taxon>Ophiocordycipitaceae</taxon>
        <taxon>Purpureocillium</taxon>
    </lineage>
</organism>
<sequence length="71" mass="7859">MDTITKMPLQTRQETINVPAIPTVVGTRESAKTTKYVSQRGGRAESVQFRQASGGFNLSHNRRNDAVRNAL</sequence>
<evidence type="ECO:0000313" key="1">
    <source>
        <dbReference type="EMBL" id="KAJ6444384.1"/>
    </source>
</evidence>
<protein>
    <submittedName>
        <fullName evidence="1">Uncharacterized protein</fullName>
    </submittedName>
</protein>
<evidence type="ECO:0000313" key="2">
    <source>
        <dbReference type="Proteomes" id="UP001163105"/>
    </source>
</evidence>
<accession>A0AB34FYK6</accession>
<gene>
    <name evidence="1" type="ORF">O9K51_02778</name>
</gene>
<name>A0AB34FYK6_9HYPO</name>
<dbReference type="AlphaFoldDB" id="A0AB34FYK6"/>
<proteinExistence type="predicted"/>
<dbReference type="Proteomes" id="UP001163105">
    <property type="component" value="Unassembled WGS sequence"/>
</dbReference>